<dbReference type="Gene3D" id="3.40.50.1170">
    <property type="entry name" value="L-asparaginase, N-terminal domain"/>
    <property type="match status" value="1"/>
</dbReference>
<feature type="domain" description="Asparaginase/glutaminase C-terminal" evidence="8">
    <location>
        <begin position="238"/>
        <end position="348"/>
    </location>
</feature>
<feature type="active site" evidence="3">
    <location>
        <position position="35"/>
    </location>
</feature>
<dbReference type="Pfam" id="PF00710">
    <property type="entry name" value="Asparaginase"/>
    <property type="match status" value="1"/>
</dbReference>
<dbReference type="PIRSF" id="PIRSF001220">
    <property type="entry name" value="L-ASNase_gatD"/>
    <property type="match status" value="1"/>
</dbReference>
<dbReference type="SMART" id="SM00870">
    <property type="entry name" value="Asparaginase"/>
    <property type="match status" value="1"/>
</dbReference>
<dbReference type="PROSITE" id="PS51732">
    <property type="entry name" value="ASN_GLN_ASE_3"/>
    <property type="match status" value="1"/>
</dbReference>
<gene>
    <name evidence="9" type="ORF">LZ519_07435</name>
</gene>
<dbReference type="EC" id="3.5.1.1" evidence="9"/>
<evidence type="ECO:0000313" key="10">
    <source>
        <dbReference type="Proteomes" id="UP001165343"/>
    </source>
</evidence>
<dbReference type="EMBL" id="JAMGBC010000001">
    <property type="protein sequence ID" value="MCL6679146.1"/>
    <property type="molecule type" value="Genomic_DNA"/>
</dbReference>
<dbReference type="Pfam" id="PF17763">
    <property type="entry name" value="Asparaginase_C"/>
    <property type="match status" value="1"/>
</dbReference>
<feature type="domain" description="L-asparaginase N-terminal" evidence="7">
    <location>
        <begin position="26"/>
        <end position="216"/>
    </location>
</feature>
<accession>A0ABT0RFY8</accession>
<dbReference type="Proteomes" id="UP001165343">
    <property type="component" value="Unassembled WGS sequence"/>
</dbReference>
<evidence type="ECO:0000256" key="4">
    <source>
        <dbReference type="PROSITE-ProRule" id="PRU10100"/>
    </source>
</evidence>
<evidence type="ECO:0000259" key="8">
    <source>
        <dbReference type="Pfam" id="PF17763"/>
    </source>
</evidence>
<dbReference type="Gene3D" id="3.40.50.40">
    <property type="match status" value="1"/>
</dbReference>
<keyword evidence="2 9" id="KW-0378">Hydrolase</keyword>
<dbReference type="InterPro" id="IPR027474">
    <property type="entry name" value="L-asparaginase_N"/>
</dbReference>
<protein>
    <submittedName>
        <fullName evidence="9">Type II asparaginase</fullName>
        <ecNumber evidence="9">3.5.1.1</ecNumber>
    </submittedName>
</protein>
<name>A0ABT0RFY8_9SPHN</name>
<evidence type="ECO:0000259" key="7">
    <source>
        <dbReference type="Pfam" id="PF00710"/>
    </source>
</evidence>
<dbReference type="PIRSF" id="PIRSF500176">
    <property type="entry name" value="L_ASNase"/>
    <property type="match status" value="1"/>
</dbReference>
<evidence type="ECO:0000256" key="3">
    <source>
        <dbReference type="PROSITE-ProRule" id="PRU10099"/>
    </source>
</evidence>
<keyword evidence="6" id="KW-0732">Signal</keyword>
<dbReference type="PANTHER" id="PTHR11707">
    <property type="entry name" value="L-ASPARAGINASE"/>
    <property type="match status" value="1"/>
</dbReference>
<organism evidence="9 10">
    <name type="scientific">Sphingomonas anseongensis</name>
    <dbReference type="NCBI Taxonomy" id="2908207"/>
    <lineage>
        <taxon>Bacteria</taxon>
        <taxon>Pseudomonadati</taxon>
        <taxon>Pseudomonadota</taxon>
        <taxon>Alphaproteobacteria</taxon>
        <taxon>Sphingomonadales</taxon>
        <taxon>Sphingomonadaceae</taxon>
        <taxon>Sphingomonas</taxon>
    </lineage>
</organism>
<keyword evidence="10" id="KW-1185">Reference proteome</keyword>
<feature type="active site" evidence="4">
    <location>
        <position position="114"/>
    </location>
</feature>
<evidence type="ECO:0000256" key="2">
    <source>
        <dbReference type="ARBA" id="ARBA00022801"/>
    </source>
</evidence>
<evidence type="ECO:0000256" key="5">
    <source>
        <dbReference type="RuleBase" id="RU004456"/>
    </source>
</evidence>
<comment type="caution">
    <text evidence="9">The sequence shown here is derived from an EMBL/GenBank/DDBJ whole genome shotgun (WGS) entry which is preliminary data.</text>
</comment>
<dbReference type="PRINTS" id="PR00139">
    <property type="entry name" value="ASNGLNASE"/>
</dbReference>
<dbReference type="InterPro" id="IPR040919">
    <property type="entry name" value="Asparaginase_C"/>
</dbReference>
<dbReference type="InterPro" id="IPR020827">
    <property type="entry name" value="Asparaginase/glutaminase_AS1"/>
</dbReference>
<dbReference type="SUPFAM" id="SSF53774">
    <property type="entry name" value="Glutaminase/Asparaginase"/>
    <property type="match status" value="1"/>
</dbReference>
<comment type="similarity">
    <text evidence="1 5">Belongs to the asparaginase 1 family.</text>
</comment>
<dbReference type="RefSeq" id="WP_249868062.1">
    <property type="nucleotide sequence ID" value="NZ_JAMGBC010000001.1"/>
</dbReference>
<evidence type="ECO:0000256" key="6">
    <source>
        <dbReference type="SAM" id="SignalP"/>
    </source>
</evidence>
<dbReference type="InterPro" id="IPR006034">
    <property type="entry name" value="Asparaginase/glutaminase-like"/>
</dbReference>
<feature type="chain" id="PRO_5045484110" evidence="6">
    <location>
        <begin position="23"/>
        <end position="351"/>
    </location>
</feature>
<dbReference type="InterPro" id="IPR037152">
    <property type="entry name" value="L-asparaginase_N_sf"/>
</dbReference>
<dbReference type="NCBIfam" id="TIGR00520">
    <property type="entry name" value="asnASE_II"/>
    <property type="match status" value="1"/>
</dbReference>
<dbReference type="InterPro" id="IPR004550">
    <property type="entry name" value="AsnASE_II"/>
</dbReference>
<proteinExistence type="inferred from homology"/>
<reference evidence="9" key="1">
    <citation type="submission" date="2022-05" db="EMBL/GenBank/DDBJ databases">
        <authorList>
            <person name="Jo J.-H."/>
            <person name="Im W.-T."/>
        </authorList>
    </citation>
    <scope>NUCLEOTIDE SEQUENCE</scope>
    <source>
        <strain evidence="9">RG327</strain>
    </source>
</reference>
<dbReference type="InterPro" id="IPR036152">
    <property type="entry name" value="Asp/glu_Ase-like_sf"/>
</dbReference>
<dbReference type="InterPro" id="IPR027473">
    <property type="entry name" value="L-asparaginase_C"/>
</dbReference>
<dbReference type="PROSITE" id="PS00917">
    <property type="entry name" value="ASN_GLN_ASE_2"/>
    <property type="match status" value="1"/>
</dbReference>
<dbReference type="PANTHER" id="PTHR11707:SF28">
    <property type="entry name" value="60 KDA LYSOPHOSPHOLIPASE"/>
    <property type="match status" value="1"/>
</dbReference>
<sequence>MRRFIFTLGLLASVSFGSVADAQSARVRIVATGGTIAGAQAKAGEYGYKAGAFDVQQLIDAVPNLNKLAVISGEQVVKIGSQDMNDEVWLKLANRVNAILNSPDYDGVVITHGTDTLEETAYFLSLVTHSDKPIVMVAAMRPATAISADGPGNLYNAVAAAASPLARGRGVLISLNDELDYARNATKTNATRVQTFASVNRGPAALANTGTINWFAPLEKKYGRTSVFSVDGLTSLPRVDILYAYPNMSVDLIDAAVKNGAKGLVIAGVGAGNMTEPALNRLAEAAKAGVVVVRSTRTGSGIIYRNNEIDDDKMNFVASGELNPGKSRVLLQLALTKTADPRQVQQYFDQY</sequence>
<evidence type="ECO:0000256" key="1">
    <source>
        <dbReference type="ARBA" id="ARBA00010518"/>
    </source>
</evidence>
<dbReference type="GO" id="GO:0004067">
    <property type="term" value="F:asparaginase activity"/>
    <property type="evidence" value="ECO:0007669"/>
    <property type="project" value="UniProtKB-EC"/>
</dbReference>
<dbReference type="PROSITE" id="PS00144">
    <property type="entry name" value="ASN_GLN_ASE_1"/>
    <property type="match status" value="1"/>
</dbReference>
<dbReference type="CDD" id="cd08964">
    <property type="entry name" value="L-asparaginase_II"/>
    <property type="match status" value="1"/>
</dbReference>
<evidence type="ECO:0000313" key="9">
    <source>
        <dbReference type="EMBL" id="MCL6679146.1"/>
    </source>
</evidence>
<feature type="signal peptide" evidence="6">
    <location>
        <begin position="1"/>
        <end position="22"/>
    </location>
</feature>
<dbReference type="InterPro" id="IPR027475">
    <property type="entry name" value="Asparaginase/glutaminase_AS2"/>
</dbReference>